<dbReference type="AlphaFoldDB" id="F4BV81"/>
<proteinExistence type="predicted"/>
<organism evidence="1 2">
    <name type="scientific">Methanothrix soehngenii (strain ATCC 5969 / DSM 3671 / JCM 10134 / NBRC 103675 / OCM 69 / GP-6)</name>
    <name type="common">Methanosaeta concilii</name>
    <dbReference type="NCBI Taxonomy" id="990316"/>
    <lineage>
        <taxon>Archaea</taxon>
        <taxon>Methanobacteriati</taxon>
        <taxon>Methanobacteriota</taxon>
        <taxon>Stenosarchaea group</taxon>
        <taxon>Methanomicrobia</taxon>
        <taxon>Methanotrichales</taxon>
        <taxon>Methanotrichaceae</taxon>
        <taxon>Methanothrix</taxon>
    </lineage>
</organism>
<dbReference type="InParanoid" id="F4BV81"/>
<accession>F4BV81</accession>
<dbReference type="HOGENOM" id="CLU_1567139_0_0_2"/>
<dbReference type="KEGG" id="mcj:MCON_0258"/>
<evidence type="ECO:0000313" key="2">
    <source>
        <dbReference type="Proteomes" id="UP000007807"/>
    </source>
</evidence>
<protein>
    <recommendedName>
        <fullName evidence="3">PD(D/E)XK endonuclease domain-containing protein</fullName>
    </recommendedName>
</protein>
<dbReference type="EMBL" id="CP002565">
    <property type="protein sequence ID" value="AEB67149.1"/>
    <property type="molecule type" value="Genomic_DNA"/>
</dbReference>
<dbReference type="STRING" id="990316.MCON_0258"/>
<sequence length="170" mass="19029">MPGNHIIGNVGLYYTCYQLSRRGWNVMPTARNARGIDIVAYNSDGSCFKGIQVKSLRKRNSVPMGGSLDNIGGDFWVIVNDVLEKPNSFVMLPSEVKENVHRGGRDGRVSYWLEPRCSRPFQSSLELPIKSHCGGSIAAIWGIPLMQYVYFLEDMLLSIRAEALPIRPLL</sequence>
<keyword evidence="2" id="KW-1185">Reference proteome</keyword>
<evidence type="ECO:0008006" key="3">
    <source>
        <dbReference type="Google" id="ProtNLM"/>
    </source>
</evidence>
<name>F4BV81_METSG</name>
<reference evidence="1 2" key="1">
    <citation type="journal article" date="2011" name="J. Bacteriol.">
        <title>Complete genome sequence of Methanosaeta concilii, a specialist in aceticlastic methanogenesis.</title>
        <authorList>
            <person name="Barber R.D."/>
            <person name="Zhang L."/>
            <person name="Harnack M."/>
            <person name="Olson M.V."/>
            <person name="Kaul R."/>
            <person name="Ingram-Smith C."/>
            <person name="Smith K.S."/>
        </authorList>
    </citation>
    <scope>NUCLEOTIDE SEQUENCE [LARGE SCALE GENOMIC DNA]</scope>
    <source>
        <strain evidence="2">ATCC 5969 / DSM 3671 / JCM 10134 / NBRC 103675 / OCM 69 / GP-6</strain>
    </source>
</reference>
<evidence type="ECO:0000313" key="1">
    <source>
        <dbReference type="EMBL" id="AEB67149.1"/>
    </source>
</evidence>
<gene>
    <name evidence="1" type="ordered locus">MCON_0258</name>
</gene>
<dbReference type="Proteomes" id="UP000007807">
    <property type="component" value="Chromosome"/>
</dbReference>